<dbReference type="HOGENOM" id="CLU_2189097_0_0_1"/>
<dbReference type="VEuPathDB" id="FungiDB:PITG_22256"/>
<dbReference type="KEGG" id="pif:PITG_22256"/>
<accession>D0RM20</accession>
<name>D0RM20_PHYIT</name>
<dbReference type="OrthoDB" id="95103at2759"/>
<sequence length="109" mass="12072">MRFSYFIAEIAAIFLASSDALEGNQRLLRTGHSTVADFEERGPLQRREGVGEKFWDQFGESNAIPNSSWTGSAVLGNTWQPAGAWSADFLGRRADDGRDRFIFGQPLCA</sequence>
<dbReference type="RefSeq" id="XP_002909910.1">
    <property type="nucleotide sequence ID" value="XM_002909864.2"/>
</dbReference>
<feature type="non-terminal residue" evidence="1">
    <location>
        <position position="109"/>
    </location>
</feature>
<dbReference type="AlphaFoldDB" id="D0RM20"/>
<dbReference type="InParanoid" id="D0RM20"/>
<keyword evidence="2" id="KW-1185">Reference proteome</keyword>
<organism evidence="1 2">
    <name type="scientific">Phytophthora infestans (strain T30-4)</name>
    <name type="common">Potato late blight agent</name>
    <dbReference type="NCBI Taxonomy" id="403677"/>
    <lineage>
        <taxon>Eukaryota</taxon>
        <taxon>Sar</taxon>
        <taxon>Stramenopiles</taxon>
        <taxon>Oomycota</taxon>
        <taxon>Peronosporomycetes</taxon>
        <taxon>Peronosporales</taxon>
        <taxon>Peronosporaceae</taxon>
        <taxon>Phytophthora</taxon>
    </lineage>
</organism>
<protein>
    <submittedName>
        <fullName evidence="1">Secreted RxLR effector peptide protein, putative</fullName>
    </submittedName>
</protein>
<evidence type="ECO:0000313" key="1">
    <source>
        <dbReference type="EMBL" id="EEY58491.1"/>
    </source>
</evidence>
<gene>
    <name evidence="1" type="ORF">PITG_22256</name>
</gene>
<dbReference type="Proteomes" id="UP000006643">
    <property type="component" value="Unassembled WGS sequence"/>
</dbReference>
<proteinExistence type="predicted"/>
<dbReference type="EMBL" id="GG689489">
    <property type="protein sequence ID" value="EEY58491.1"/>
    <property type="molecule type" value="Genomic_DNA"/>
</dbReference>
<reference evidence="2" key="1">
    <citation type="journal article" date="2009" name="Nature">
        <title>Genome sequence and analysis of the Irish potato famine pathogen Phytophthora infestans.</title>
        <authorList>
            <consortium name="The Broad Institute Genome Sequencing Platform"/>
            <person name="Haas B.J."/>
            <person name="Kamoun S."/>
            <person name="Zody M.C."/>
            <person name="Jiang R.H."/>
            <person name="Handsaker R.E."/>
            <person name="Cano L.M."/>
            <person name="Grabherr M."/>
            <person name="Kodira C.D."/>
            <person name="Raffaele S."/>
            <person name="Torto-Alalibo T."/>
            <person name="Bozkurt T.O."/>
            <person name="Ah-Fong A.M."/>
            <person name="Alvarado L."/>
            <person name="Anderson V.L."/>
            <person name="Armstrong M.R."/>
            <person name="Avrova A."/>
            <person name="Baxter L."/>
            <person name="Beynon J."/>
            <person name="Boevink P.C."/>
            <person name="Bollmann S.R."/>
            <person name="Bos J.I."/>
            <person name="Bulone V."/>
            <person name="Cai G."/>
            <person name="Cakir C."/>
            <person name="Carrington J.C."/>
            <person name="Chawner M."/>
            <person name="Conti L."/>
            <person name="Costanzo S."/>
            <person name="Ewan R."/>
            <person name="Fahlgren N."/>
            <person name="Fischbach M.A."/>
            <person name="Fugelstad J."/>
            <person name="Gilroy E.M."/>
            <person name="Gnerre S."/>
            <person name="Green P.J."/>
            <person name="Grenville-Briggs L.J."/>
            <person name="Griffith J."/>
            <person name="Grunwald N.J."/>
            <person name="Horn K."/>
            <person name="Horner N.R."/>
            <person name="Hu C.H."/>
            <person name="Huitema E."/>
            <person name="Jeong D.H."/>
            <person name="Jones A.M."/>
            <person name="Jones J.D."/>
            <person name="Jones R.W."/>
            <person name="Karlsson E.K."/>
            <person name="Kunjeti S.G."/>
            <person name="Lamour K."/>
            <person name="Liu Z."/>
            <person name="Ma L."/>
            <person name="Maclean D."/>
            <person name="Chibucos M.C."/>
            <person name="McDonald H."/>
            <person name="McWalters J."/>
            <person name="Meijer H.J."/>
            <person name="Morgan W."/>
            <person name="Morris P.F."/>
            <person name="Munro C.A."/>
            <person name="O'Neill K."/>
            <person name="Ospina-Giraldo M."/>
            <person name="Pinzon A."/>
            <person name="Pritchard L."/>
            <person name="Ramsahoye B."/>
            <person name="Ren Q."/>
            <person name="Restrepo S."/>
            <person name="Roy S."/>
            <person name="Sadanandom A."/>
            <person name="Savidor A."/>
            <person name="Schornack S."/>
            <person name="Schwartz D.C."/>
            <person name="Schumann U.D."/>
            <person name="Schwessinger B."/>
            <person name="Seyer L."/>
            <person name="Sharpe T."/>
            <person name="Silvar C."/>
            <person name="Song J."/>
            <person name="Studholme D.J."/>
            <person name="Sykes S."/>
            <person name="Thines M."/>
            <person name="van de Vondervoort P.J."/>
            <person name="Phuntumart V."/>
            <person name="Wawra S."/>
            <person name="Weide R."/>
            <person name="Win J."/>
            <person name="Young C."/>
            <person name="Zhou S."/>
            <person name="Fry W."/>
            <person name="Meyers B.C."/>
            <person name="van West P."/>
            <person name="Ristaino J."/>
            <person name="Govers F."/>
            <person name="Birch P.R."/>
            <person name="Whisson S.C."/>
            <person name="Judelson H.S."/>
            <person name="Nusbaum C."/>
        </authorList>
    </citation>
    <scope>NUCLEOTIDE SEQUENCE [LARGE SCALE GENOMIC DNA]</scope>
    <source>
        <strain evidence="2">T30-4</strain>
    </source>
</reference>
<evidence type="ECO:0000313" key="2">
    <source>
        <dbReference type="Proteomes" id="UP000006643"/>
    </source>
</evidence>
<dbReference type="GeneID" id="9468423"/>